<comment type="caution">
    <text evidence="1">The sequence shown here is derived from an EMBL/GenBank/DDBJ whole genome shotgun (WGS) entry which is preliminary data.</text>
</comment>
<gene>
    <name evidence="1" type="ORF">Tco_1041172</name>
</gene>
<name>A0ABQ5GFE0_9ASTR</name>
<dbReference type="EMBL" id="BQNB010018442">
    <property type="protein sequence ID" value="GJT74447.1"/>
    <property type="molecule type" value="Genomic_DNA"/>
</dbReference>
<evidence type="ECO:0000313" key="2">
    <source>
        <dbReference type="Proteomes" id="UP001151760"/>
    </source>
</evidence>
<organism evidence="1 2">
    <name type="scientific">Tanacetum coccineum</name>
    <dbReference type="NCBI Taxonomy" id="301880"/>
    <lineage>
        <taxon>Eukaryota</taxon>
        <taxon>Viridiplantae</taxon>
        <taxon>Streptophyta</taxon>
        <taxon>Embryophyta</taxon>
        <taxon>Tracheophyta</taxon>
        <taxon>Spermatophyta</taxon>
        <taxon>Magnoliopsida</taxon>
        <taxon>eudicotyledons</taxon>
        <taxon>Gunneridae</taxon>
        <taxon>Pentapetalae</taxon>
        <taxon>asterids</taxon>
        <taxon>campanulids</taxon>
        <taxon>Asterales</taxon>
        <taxon>Asteraceae</taxon>
        <taxon>Asteroideae</taxon>
        <taxon>Anthemideae</taxon>
        <taxon>Anthemidinae</taxon>
        <taxon>Tanacetum</taxon>
    </lineage>
</organism>
<protein>
    <submittedName>
        <fullName evidence="1">Uncharacterized protein</fullName>
    </submittedName>
</protein>
<proteinExistence type="predicted"/>
<keyword evidence="2" id="KW-1185">Reference proteome</keyword>
<reference evidence="1" key="2">
    <citation type="submission" date="2022-01" db="EMBL/GenBank/DDBJ databases">
        <authorList>
            <person name="Yamashiro T."/>
            <person name="Shiraishi A."/>
            <person name="Satake H."/>
            <person name="Nakayama K."/>
        </authorList>
    </citation>
    <scope>NUCLEOTIDE SEQUENCE</scope>
</reference>
<reference evidence="1" key="1">
    <citation type="journal article" date="2022" name="Int. J. Mol. Sci.">
        <title>Draft Genome of Tanacetum Coccineum: Genomic Comparison of Closely Related Tanacetum-Family Plants.</title>
        <authorList>
            <person name="Yamashiro T."/>
            <person name="Shiraishi A."/>
            <person name="Nakayama K."/>
            <person name="Satake H."/>
        </authorList>
    </citation>
    <scope>NUCLEOTIDE SEQUENCE</scope>
</reference>
<accession>A0ABQ5GFE0</accession>
<dbReference type="Proteomes" id="UP001151760">
    <property type="component" value="Unassembled WGS sequence"/>
</dbReference>
<evidence type="ECO:0000313" key="1">
    <source>
        <dbReference type="EMBL" id="GJT74447.1"/>
    </source>
</evidence>
<sequence length="130" mass="15705">MLEDIRLYIMQRLVATNKLVMQLEDTITPSIKNNWNLWKKRTKEMDSVPECLLRNGVARYMHLNRDLEEGVCHWYTQEKWFNAYQFSIRRVMGSQMWKRTEHKPPLPRIVRKVSGRPRKKWVKAQSESNS</sequence>